<evidence type="ECO:0000256" key="6">
    <source>
        <dbReference type="SAM" id="MobiDB-lite"/>
    </source>
</evidence>
<dbReference type="Gene3D" id="2.170.270.10">
    <property type="entry name" value="SET domain"/>
    <property type="match status" value="1"/>
</dbReference>
<keyword evidence="4 7" id="KW-0472">Membrane</keyword>
<keyword evidence="3" id="KW-0808">Transferase</keyword>
<dbReference type="GO" id="GO:0016020">
    <property type="term" value="C:membrane"/>
    <property type="evidence" value="ECO:0007669"/>
    <property type="project" value="UniProtKB-SubCell"/>
</dbReference>
<dbReference type="GO" id="GO:0016757">
    <property type="term" value="F:glycosyltransferase activity"/>
    <property type="evidence" value="ECO:0007669"/>
    <property type="project" value="UniProtKB-KW"/>
</dbReference>
<dbReference type="PANTHER" id="PTHR33524:SF1">
    <property type="entry name" value="SET DOMAIN-CONTAINING PROTEIN"/>
    <property type="match status" value="1"/>
</dbReference>
<dbReference type="EMBL" id="JAMZMK010007322">
    <property type="protein sequence ID" value="KAI7745227.1"/>
    <property type="molecule type" value="Genomic_DNA"/>
</dbReference>
<dbReference type="PANTHER" id="PTHR33524">
    <property type="entry name" value="C5ORF35"/>
    <property type="match status" value="1"/>
</dbReference>
<feature type="transmembrane region" description="Helical" evidence="7">
    <location>
        <begin position="7"/>
        <end position="28"/>
    </location>
</feature>
<evidence type="ECO:0000313" key="8">
    <source>
        <dbReference type="EMBL" id="KAI7745227.1"/>
    </source>
</evidence>
<comment type="caution">
    <text evidence="8">The sequence shown here is derived from an EMBL/GenBank/DDBJ whole genome shotgun (WGS) entry which is preliminary data.</text>
</comment>
<keyword evidence="7" id="KW-0812">Transmembrane</keyword>
<evidence type="ECO:0000256" key="1">
    <source>
        <dbReference type="ARBA" id="ARBA00004606"/>
    </source>
</evidence>
<reference evidence="8" key="1">
    <citation type="submission" date="2022-06" db="EMBL/GenBank/DDBJ databases">
        <title>Uncovering the hologenomic basis of an extraordinary plant invasion.</title>
        <authorList>
            <person name="Bieker V.C."/>
            <person name="Martin M.D."/>
            <person name="Gilbert T."/>
            <person name="Hodgins K."/>
            <person name="Battlay P."/>
            <person name="Petersen B."/>
            <person name="Wilson J."/>
        </authorList>
    </citation>
    <scope>NUCLEOTIDE SEQUENCE</scope>
    <source>
        <strain evidence="8">AA19_3_7</strain>
        <tissue evidence="8">Leaf</tissue>
    </source>
</reference>
<evidence type="ECO:0000256" key="3">
    <source>
        <dbReference type="ARBA" id="ARBA00022679"/>
    </source>
</evidence>
<keyword evidence="7" id="KW-1133">Transmembrane helix</keyword>
<comment type="subcellular location">
    <subcellularLocation>
        <location evidence="1">Membrane</location>
        <topology evidence="1">Single-pass type II membrane protein</topology>
    </subcellularLocation>
</comment>
<feature type="region of interest" description="Disordered" evidence="6">
    <location>
        <begin position="429"/>
        <end position="450"/>
    </location>
</feature>
<evidence type="ECO:0000256" key="2">
    <source>
        <dbReference type="ARBA" id="ARBA00022676"/>
    </source>
</evidence>
<protein>
    <submittedName>
        <fullName evidence="8">Uncharacterized protein</fullName>
    </submittedName>
</protein>
<sequence length="733" mass="83293">MKADKKWLFTLFFTALISLLIIFITSLYNYSNTYTSHKPYTTVHRGNGYPPAFAYYIYGTHGDGDRIFRLLLAVYHPRNRYLLHIGTEGSDEERRRLSLLVKSVAAIRAFGNVDVIGKADAMTYMGASNIAAVLRAVAVLLKVDDDWDWNSTICYAHWFLNLLRVIRTCLMHSPPLAEIAISSIIPVILDGKRSPWVILSRSFLEYCIFAWDNLPRTLLMYVNNVVLAQEVYFHTVICNSPEFKNTTVNADLRYMVWDNPPKMEPLFLNKSNYDEMVKSGAAFARQFAKNDPVLDMVDSKVLKRSGSRVAPASIFSLEARLQRELGFGSKFFMAVLFQKFQQFVGTLAKSPTFAKDPRRLQFETDINRLFLYTSYNRVGKDAEEADIEEIINMASKSDLADQEKQVQENIHSQITNFCTFMDHILLPESKSHDETSQQHTTTPRRSGLSLAIGRTAPPSMQIDIPETKPLTFAETRQRLKDLMGYTLELKPSQIPHEQAGRGLFVEGEADVGSVIALYPGVIYSPAYYRYIPGYPRVDAQNPYLITRYDGTVINGQPWGTGGETREAWTQSSVHRSRPSEAPSETGSDRVWKMLSKPLEGSRLGFNGEVLERRNPLALGHFANHPAKGTEPNVMVCPYDFPLNEKGMRAYIPNVIFGGVDEVKMKRFGSFWFKSRGESDDGQQTGPVMKGLALVATRSISNEEVYLNYRLSNSKRRPSWYTSVDEEEDKRRWS</sequence>
<dbReference type="Pfam" id="PF02485">
    <property type="entry name" value="Branch"/>
    <property type="match status" value="2"/>
</dbReference>
<dbReference type="Proteomes" id="UP001206925">
    <property type="component" value="Unassembled WGS sequence"/>
</dbReference>
<accession>A0AAD5GJM2</accession>
<dbReference type="InterPro" id="IPR040415">
    <property type="entry name" value="SETD9"/>
</dbReference>
<evidence type="ECO:0000256" key="4">
    <source>
        <dbReference type="ARBA" id="ARBA00023136"/>
    </source>
</evidence>
<organism evidence="8 9">
    <name type="scientific">Ambrosia artemisiifolia</name>
    <name type="common">Common ragweed</name>
    <dbReference type="NCBI Taxonomy" id="4212"/>
    <lineage>
        <taxon>Eukaryota</taxon>
        <taxon>Viridiplantae</taxon>
        <taxon>Streptophyta</taxon>
        <taxon>Embryophyta</taxon>
        <taxon>Tracheophyta</taxon>
        <taxon>Spermatophyta</taxon>
        <taxon>Magnoliopsida</taxon>
        <taxon>eudicotyledons</taxon>
        <taxon>Gunneridae</taxon>
        <taxon>Pentapetalae</taxon>
        <taxon>asterids</taxon>
        <taxon>campanulids</taxon>
        <taxon>Asterales</taxon>
        <taxon>Asteraceae</taxon>
        <taxon>Asteroideae</taxon>
        <taxon>Heliantheae alliance</taxon>
        <taxon>Heliantheae</taxon>
        <taxon>Ambrosia</taxon>
    </lineage>
</organism>
<dbReference type="InterPro" id="IPR046341">
    <property type="entry name" value="SET_dom_sf"/>
</dbReference>
<keyword evidence="5" id="KW-0325">Glycoprotein</keyword>
<feature type="region of interest" description="Disordered" evidence="6">
    <location>
        <begin position="560"/>
        <end position="587"/>
    </location>
</feature>
<keyword evidence="9" id="KW-1185">Reference proteome</keyword>
<keyword evidence="2" id="KW-0328">Glycosyltransferase</keyword>
<gene>
    <name evidence="8" type="ORF">M8C21_029915</name>
</gene>
<evidence type="ECO:0000256" key="5">
    <source>
        <dbReference type="ARBA" id="ARBA00023180"/>
    </source>
</evidence>
<evidence type="ECO:0000313" key="9">
    <source>
        <dbReference type="Proteomes" id="UP001206925"/>
    </source>
</evidence>
<name>A0AAD5GJM2_AMBAR</name>
<evidence type="ECO:0000256" key="7">
    <source>
        <dbReference type="SAM" id="Phobius"/>
    </source>
</evidence>
<dbReference type="CDD" id="cd10537">
    <property type="entry name" value="SET_SETD9"/>
    <property type="match status" value="1"/>
</dbReference>
<dbReference type="InterPro" id="IPR003406">
    <property type="entry name" value="Glyco_trans_14"/>
</dbReference>
<proteinExistence type="predicted"/>
<dbReference type="AlphaFoldDB" id="A0AAD5GJM2"/>